<dbReference type="Gene3D" id="3.40.50.1820">
    <property type="entry name" value="alpha/beta hydrolase"/>
    <property type="match status" value="1"/>
</dbReference>
<name>A0A6G1LEX8_9PEZI</name>
<dbReference type="PANTHER" id="PTHR43798">
    <property type="entry name" value="MONOACYLGLYCEROL LIPASE"/>
    <property type="match status" value="1"/>
</dbReference>
<dbReference type="EMBL" id="ML995821">
    <property type="protein sequence ID" value="KAF2771129.1"/>
    <property type="molecule type" value="Genomic_DNA"/>
</dbReference>
<dbReference type="InterPro" id="IPR050266">
    <property type="entry name" value="AB_hydrolase_sf"/>
</dbReference>
<dbReference type="Proteomes" id="UP000799436">
    <property type="component" value="Unassembled WGS sequence"/>
</dbReference>
<dbReference type="GO" id="GO:0016787">
    <property type="term" value="F:hydrolase activity"/>
    <property type="evidence" value="ECO:0007669"/>
    <property type="project" value="UniProtKB-KW"/>
</dbReference>
<dbReference type="Pfam" id="PF00561">
    <property type="entry name" value="Abhydrolase_1"/>
    <property type="match status" value="1"/>
</dbReference>
<protein>
    <submittedName>
        <fullName evidence="2">Alpha/beta-hydrolase</fullName>
    </submittedName>
</protein>
<organism evidence="2 3">
    <name type="scientific">Teratosphaeria nubilosa</name>
    <dbReference type="NCBI Taxonomy" id="161662"/>
    <lineage>
        <taxon>Eukaryota</taxon>
        <taxon>Fungi</taxon>
        <taxon>Dikarya</taxon>
        <taxon>Ascomycota</taxon>
        <taxon>Pezizomycotina</taxon>
        <taxon>Dothideomycetes</taxon>
        <taxon>Dothideomycetidae</taxon>
        <taxon>Mycosphaerellales</taxon>
        <taxon>Teratosphaeriaceae</taxon>
        <taxon>Teratosphaeria</taxon>
    </lineage>
</organism>
<keyword evidence="2" id="KW-0378">Hydrolase</keyword>
<gene>
    <name evidence="2" type="ORF">EJ03DRAFT_325925</name>
</gene>
<dbReference type="OrthoDB" id="408373at2759"/>
<dbReference type="InterPro" id="IPR000073">
    <property type="entry name" value="AB_hydrolase_1"/>
</dbReference>
<dbReference type="AlphaFoldDB" id="A0A6G1LEX8"/>
<dbReference type="SUPFAM" id="SSF53474">
    <property type="entry name" value="alpha/beta-Hydrolases"/>
    <property type="match status" value="1"/>
</dbReference>
<sequence length="429" mass="46485">MSFPSLHKHLSIDLHDRRTLYITLTAPILGLYAYRILTGLLTTTQGRNTARIIPCPRKSLQLLSAQDLSQIPYPPDALPGARDVNTPYGNIRVYEWGPESGRKVLFVHGISTPCIAFASIAKMLVEQHRCRVMLFDLFGRGYSDAPDPKAFPQDLRLFTTQTMLVLGSSELAWTGRGGKFSLVGYSLGGGVAAGFTSYFPDMVESLVLLAPGGLIRARHISASSKLLYGGLLPKAVVEYFIYRRIGGGKQPEARSKQLGDVKPTGGETSLVEAAESETPAHPALARDSAAPLFPNRPSVSPAHAVGWQVDAHPGFLPSFISSIQHAPITNQHERWRIIGRRLAAQKASNGWEGESGMKNDKVLVLLGRTDSVIVANETSEDAKEVLGEGNLDVQVLEGGHDFPIVNAKGTVKAMVEFWGEEAGQGLLRG</sequence>
<feature type="domain" description="AB hydrolase-1" evidence="1">
    <location>
        <begin position="104"/>
        <end position="405"/>
    </location>
</feature>
<proteinExistence type="predicted"/>
<keyword evidence="3" id="KW-1185">Reference proteome</keyword>
<evidence type="ECO:0000313" key="3">
    <source>
        <dbReference type="Proteomes" id="UP000799436"/>
    </source>
</evidence>
<reference evidence="2" key="1">
    <citation type="journal article" date="2020" name="Stud. Mycol.">
        <title>101 Dothideomycetes genomes: a test case for predicting lifestyles and emergence of pathogens.</title>
        <authorList>
            <person name="Haridas S."/>
            <person name="Albert R."/>
            <person name="Binder M."/>
            <person name="Bloem J."/>
            <person name="Labutti K."/>
            <person name="Salamov A."/>
            <person name="Andreopoulos B."/>
            <person name="Baker S."/>
            <person name="Barry K."/>
            <person name="Bills G."/>
            <person name="Bluhm B."/>
            <person name="Cannon C."/>
            <person name="Castanera R."/>
            <person name="Culley D."/>
            <person name="Daum C."/>
            <person name="Ezra D."/>
            <person name="Gonzalez J."/>
            <person name="Henrissat B."/>
            <person name="Kuo A."/>
            <person name="Liang C."/>
            <person name="Lipzen A."/>
            <person name="Lutzoni F."/>
            <person name="Magnuson J."/>
            <person name="Mondo S."/>
            <person name="Nolan M."/>
            <person name="Ohm R."/>
            <person name="Pangilinan J."/>
            <person name="Park H.-J."/>
            <person name="Ramirez L."/>
            <person name="Alfaro M."/>
            <person name="Sun H."/>
            <person name="Tritt A."/>
            <person name="Yoshinaga Y."/>
            <person name="Zwiers L.-H."/>
            <person name="Turgeon B."/>
            <person name="Goodwin S."/>
            <person name="Spatafora J."/>
            <person name="Crous P."/>
            <person name="Grigoriev I."/>
        </authorList>
    </citation>
    <scope>NUCLEOTIDE SEQUENCE</scope>
    <source>
        <strain evidence="2">CBS 116005</strain>
    </source>
</reference>
<accession>A0A6G1LEX8</accession>
<dbReference type="PRINTS" id="PR00111">
    <property type="entry name" value="ABHYDROLASE"/>
</dbReference>
<dbReference type="InterPro" id="IPR029058">
    <property type="entry name" value="AB_hydrolase_fold"/>
</dbReference>
<evidence type="ECO:0000313" key="2">
    <source>
        <dbReference type="EMBL" id="KAF2771129.1"/>
    </source>
</evidence>
<dbReference type="GO" id="GO:0016020">
    <property type="term" value="C:membrane"/>
    <property type="evidence" value="ECO:0007669"/>
    <property type="project" value="TreeGrafter"/>
</dbReference>
<dbReference type="PANTHER" id="PTHR43798:SF33">
    <property type="entry name" value="HYDROLASE, PUTATIVE (AFU_ORTHOLOGUE AFUA_2G14860)-RELATED"/>
    <property type="match status" value="1"/>
</dbReference>
<evidence type="ECO:0000259" key="1">
    <source>
        <dbReference type="Pfam" id="PF00561"/>
    </source>
</evidence>